<evidence type="ECO:0000256" key="4">
    <source>
        <dbReference type="ARBA" id="ARBA00022840"/>
    </source>
</evidence>
<dbReference type="SUPFAM" id="SSF52540">
    <property type="entry name" value="P-loop containing nucleoside triphosphate hydrolases"/>
    <property type="match status" value="1"/>
</dbReference>
<dbReference type="PROSITE" id="PS00211">
    <property type="entry name" value="ABC_TRANSPORTER_1"/>
    <property type="match status" value="1"/>
</dbReference>
<dbReference type="GO" id="GO:0022857">
    <property type="term" value="F:transmembrane transporter activity"/>
    <property type="evidence" value="ECO:0007669"/>
    <property type="project" value="TreeGrafter"/>
</dbReference>
<dbReference type="InterPro" id="IPR017871">
    <property type="entry name" value="ABC_transporter-like_CS"/>
</dbReference>
<dbReference type="InterPro" id="IPR027417">
    <property type="entry name" value="P-loop_NTPase"/>
</dbReference>
<reference evidence="6" key="1">
    <citation type="submission" date="2018-05" db="EMBL/GenBank/DDBJ databases">
        <authorList>
            <person name="Lanie J.A."/>
            <person name="Ng W.-L."/>
            <person name="Kazmierczak K.M."/>
            <person name="Andrzejewski T.M."/>
            <person name="Davidsen T.M."/>
            <person name="Wayne K.J."/>
            <person name="Tettelin H."/>
            <person name="Glass J.I."/>
            <person name="Rusch D."/>
            <person name="Podicherti R."/>
            <person name="Tsui H.-C.T."/>
            <person name="Winkler M.E."/>
        </authorList>
    </citation>
    <scope>NUCLEOTIDE SEQUENCE</scope>
</reference>
<keyword evidence="4" id="KW-0067">ATP-binding</keyword>
<dbReference type="GO" id="GO:0005886">
    <property type="term" value="C:plasma membrane"/>
    <property type="evidence" value="ECO:0007669"/>
    <property type="project" value="TreeGrafter"/>
</dbReference>
<accession>A0A381PRV0</accession>
<evidence type="ECO:0000256" key="2">
    <source>
        <dbReference type="ARBA" id="ARBA00022448"/>
    </source>
</evidence>
<dbReference type="Gene3D" id="3.40.50.300">
    <property type="entry name" value="P-loop containing nucleotide triphosphate hydrolases"/>
    <property type="match status" value="1"/>
</dbReference>
<dbReference type="GO" id="GO:0005524">
    <property type="term" value="F:ATP binding"/>
    <property type="evidence" value="ECO:0007669"/>
    <property type="project" value="UniProtKB-KW"/>
</dbReference>
<dbReference type="PROSITE" id="PS50893">
    <property type="entry name" value="ABC_TRANSPORTER_2"/>
    <property type="match status" value="1"/>
</dbReference>
<dbReference type="AlphaFoldDB" id="A0A381PRV0"/>
<name>A0A381PRV0_9ZZZZ</name>
<dbReference type="FunFam" id="3.40.50.300:FF:000032">
    <property type="entry name" value="Export ABC transporter ATP-binding protein"/>
    <property type="match status" value="1"/>
</dbReference>
<dbReference type="InterPro" id="IPR003439">
    <property type="entry name" value="ABC_transporter-like_ATP-bd"/>
</dbReference>
<dbReference type="SMART" id="SM00382">
    <property type="entry name" value="AAA"/>
    <property type="match status" value="1"/>
</dbReference>
<feature type="domain" description="ABC transporter" evidence="5">
    <location>
        <begin position="11"/>
        <end position="235"/>
    </location>
</feature>
<dbReference type="InterPro" id="IPR015854">
    <property type="entry name" value="ABC_transpr_LolD-like"/>
</dbReference>
<keyword evidence="2" id="KW-0813">Transport</keyword>
<dbReference type="CDD" id="cd03255">
    <property type="entry name" value="ABC_MJ0796_LolCDE_FtsE"/>
    <property type="match status" value="1"/>
</dbReference>
<dbReference type="EMBL" id="UINC01001055">
    <property type="protein sequence ID" value="SUZ69208.1"/>
    <property type="molecule type" value="Genomic_DNA"/>
</dbReference>
<protein>
    <recommendedName>
        <fullName evidence="5">ABC transporter domain-containing protein</fullName>
    </recommendedName>
</protein>
<dbReference type="PANTHER" id="PTHR24220:SF689">
    <property type="entry name" value="LIPOPROTEIN-RELEASING SYSTEM ATP-BINDING PROTEIN LOLD"/>
    <property type="match status" value="1"/>
</dbReference>
<evidence type="ECO:0000313" key="6">
    <source>
        <dbReference type="EMBL" id="SUZ69208.1"/>
    </source>
</evidence>
<dbReference type="InterPro" id="IPR003593">
    <property type="entry name" value="AAA+_ATPase"/>
</dbReference>
<evidence type="ECO:0000256" key="1">
    <source>
        <dbReference type="ARBA" id="ARBA00005417"/>
    </source>
</evidence>
<dbReference type="Pfam" id="PF00005">
    <property type="entry name" value="ABC_tran"/>
    <property type="match status" value="1"/>
</dbReference>
<dbReference type="GO" id="GO:0098796">
    <property type="term" value="C:membrane protein complex"/>
    <property type="evidence" value="ECO:0007669"/>
    <property type="project" value="UniProtKB-ARBA"/>
</dbReference>
<comment type="similarity">
    <text evidence="1">Belongs to the ABC transporter superfamily.</text>
</comment>
<proteinExistence type="inferred from homology"/>
<evidence type="ECO:0000256" key="3">
    <source>
        <dbReference type="ARBA" id="ARBA00022741"/>
    </source>
</evidence>
<dbReference type="GO" id="GO:0016887">
    <property type="term" value="F:ATP hydrolysis activity"/>
    <property type="evidence" value="ECO:0007669"/>
    <property type="project" value="InterPro"/>
</dbReference>
<dbReference type="PANTHER" id="PTHR24220">
    <property type="entry name" value="IMPORT ATP-BINDING PROTEIN"/>
    <property type="match status" value="1"/>
</dbReference>
<dbReference type="InterPro" id="IPR017911">
    <property type="entry name" value="MacB-like_ATP-bd"/>
</dbReference>
<gene>
    <name evidence="6" type="ORF">METZ01_LOCUS22062</name>
</gene>
<organism evidence="6">
    <name type="scientific">marine metagenome</name>
    <dbReference type="NCBI Taxonomy" id="408172"/>
    <lineage>
        <taxon>unclassified sequences</taxon>
        <taxon>metagenomes</taxon>
        <taxon>ecological metagenomes</taxon>
    </lineage>
</organism>
<keyword evidence="3" id="KW-0547">Nucleotide-binding</keyword>
<sequence length="235" mass="25092">MVAGGLASPAVEARALCKVFVGGDGRELEVLAGIDLRVELGEVVAIVGSSGAGKSTLLHLLGALDRPTSGGVFLGGRDISEVNGDQLARMRNVGVGFVFQFHHLLREFTALENVMMPCLIAGRQRKASEARAQELLALVGLSERMSHRSSQLSGGEQQRVAVARALSAEPPLLLADEPSGNLDTQTSEELHNLLFHLQESQRLGMVLVTHNPELAGRADRILELKDGRLHEAGRA</sequence>
<evidence type="ECO:0000259" key="5">
    <source>
        <dbReference type="PROSITE" id="PS50893"/>
    </source>
</evidence>